<accession>A0A4R2SY18</accession>
<dbReference type="NCBIfam" id="NF008680">
    <property type="entry name" value="PRK11700.1-3"/>
    <property type="match status" value="1"/>
</dbReference>
<dbReference type="Pfam" id="PF06185">
    <property type="entry name" value="YecM"/>
    <property type="match status" value="1"/>
</dbReference>
<name>A0A4R2SY18_9PAST</name>
<gene>
    <name evidence="1" type="ORF">EDC44_10992</name>
</gene>
<dbReference type="PANTHER" id="PTHR37519">
    <property type="match status" value="1"/>
</dbReference>
<dbReference type="GO" id="GO:0005829">
    <property type="term" value="C:cytosol"/>
    <property type="evidence" value="ECO:0007669"/>
    <property type="project" value="TreeGrafter"/>
</dbReference>
<dbReference type="InterPro" id="IPR010393">
    <property type="entry name" value="DUF991_YecM-like"/>
</dbReference>
<dbReference type="RefSeq" id="WP_131976413.1">
    <property type="nucleotide sequence ID" value="NZ_SLYB01000009.1"/>
</dbReference>
<sequence length="199" mass="22747">MTNSQQNHQIFQKSTALSALSWADFVAFERKILQLAEQIGLNLAELTVDHLALRANTPEQAEQWADLLTKCGKILSQNRVNGRPIYLFELNTPLLFAEQKVGVIELPFPKGKIYPQEGWEHIEVVMPFLIKESTNEWYSRLKNQFSLNQSTTFKVKVSEPKVEGEQLPNPSIAVSLVNNQQNHCCIKIHPFHIKNIIEV</sequence>
<reference evidence="1 2" key="1">
    <citation type="submission" date="2019-03" db="EMBL/GenBank/DDBJ databases">
        <title>Genomic Encyclopedia of Type Strains, Phase IV (KMG-IV): sequencing the most valuable type-strain genomes for metagenomic binning, comparative biology and taxonomic classification.</title>
        <authorList>
            <person name="Goeker M."/>
        </authorList>
    </citation>
    <scope>NUCLEOTIDE SEQUENCE [LARGE SCALE GENOMIC DNA]</scope>
    <source>
        <strain evidence="1 2">DSM 28404</strain>
    </source>
</reference>
<comment type="caution">
    <text evidence="1">The sequence shown here is derived from an EMBL/GenBank/DDBJ whole genome shotgun (WGS) entry which is preliminary data.</text>
</comment>
<dbReference type="Proteomes" id="UP000295763">
    <property type="component" value="Unassembled WGS sequence"/>
</dbReference>
<keyword evidence="2" id="KW-1185">Reference proteome</keyword>
<proteinExistence type="predicted"/>
<dbReference type="Gene3D" id="3.10.180.10">
    <property type="entry name" value="2,3-Dihydroxybiphenyl 1,2-Dioxygenase, domain 1"/>
    <property type="match status" value="1"/>
</dbReference>
<dbReference type="EMBL" id="SLYB01000009">
    <property type="protein sequence ID" value="TCP95397.1"/>
    <property type="molecule type" value="Genomic_DNA"/>
</dbReference>
<evidence type="ECO:0000313" key="1">
    <source>
        <dbReference type="EMBL" id="TCP95397.1"/>
    </source>
</evidence>
<dbReference type="PANTHER" id="PTHR37519:SF1">
    <property type="entry name" value="DIHYDROXYBIPHENYL DIOXYGENASE DOMAIN-CONTAINING PROTEIN"/>
    <property type="match status" value="1"/>
</dbReference>
<dbReference type="AlphaFoldDB" id="A0A4R2SY18"/>
<dbReference type="SUPFAM" id="SSF54593">
    <property type="entry name" value="Glyoxalase/Bleomycin resistance protein/Dihydroxybiphenyl dioxygenase"/>
    <property type="match status" value="1"/>
</dbReference>
<evidence type="ECO:0000313" key="2">
    <source>
        <dbReference type="Proteomes" id="UP000295763"/>
    </source>
</evidence>
<protein>
    <recommendedName>
        <fullName evidence="3">VOC family protein</fullName>
    </recommendedName>
</protein>
<dbReference type="OrthoDB" id="5689462at2"/>
<evidence type="ECO:0008006" key="3">
    <source>
        <dbReference type="Google" id="ProtNLM"/>
    </source>
</evidence>
<dbReference type="InterPro" id="IPR029068">
    <property type="entry name" value="Glyas_Bleomycin-R_OHBP_Dase"/>
</dbReference>
<organism evidence="1 2">
    <name type="scientific">Cricetibacter osteomyelitidis</name>
    <dbReference type="NCBI Taxonomy" id="1521931"/>
    <lineage>
        <taxon>Bacteria</taxon>
        <taxon>Pseudomonadati</taxon>
        <taxon>Pseudomonadota</taxon>
        <taxon>Gammaproteobacteria</taxon>
        <taxon>Pasteurellales</taxon>
        <taxon>Pasteurellaceae</taxon>
        <taxon>Cricetibacter</taxon>
    </lineage>
</organism>